<dbReference type="VEuPathDB" id="FungiDB:RO3G_12928"/>
<sequence>MSKLNLQYKVEEQTADVYIMISKMRTKCELAVPSSAMEFYQAVSKELSICKCEELELSSNFYG</sequence>
<evidence type="ECO:0000313" key="2">
    <source>
        <dbReference type="Proteomes" id="UP000009138"/>
    </source>
</evidence>
<accession>I1CID7</accession>
<reference evidence="1 2" key="1">
    <citation type="journal article" date="2009" name="PLoS Genet.">
        <title>Genomic analysis of the basal lineage fungus Rhizopus oryzae reveals a whole-genome duplication.</title>
        <authorList>
            <person name="Ma L.-J."/>
            <person name="Ibrahim A.S."/>
            <person name="Skory C."/>
            <person name="Grabherr M.G."/>
            <person name="Burger G."/>
            <person name="Butler M."/>
            <person name="Elias M."/>
            <person name="Idnurm A."/>
            <person name="Lang B.F."/>
            <person name="Sone T."/>
            <person name="Abe A."/>
            <person name="Calvo S.E."/>
            <person name="Corrochano L.M."/>
            <person name="Engels R."/>
            <person name="Fu J."/>
            <person name="Hansberg W."/>
            <person name="Kim J.-M."/>
            <person name="Kodira C.D."/>
            <person name="Koehrsen M.J."/>
            <person name="Liu B."/>
            <person name="Miranda-Saavedra D."/>
            <person name="O'Leary S."/>
            <person name="Ortiz-Castellanos L."/>
            <person name="Poulter R."/>
            <person name="Rodriguez-Romero J."/>
            <person name="Ruiz-Herrera J."/>
            <person name="Shen Y.-Q."/>
            <person name="Zeng Q."/>
            <person name="Galagan J."/>
            <person name="Birren B.W."/>
            <person name="Cuomo C.A."/>
            <person name="Wickes B.L."/>
        </authorList>
    </citation>
    <scope>NUCLEOTIDE SEQUENCE [LARGE SCALE GENOMIC DNA]</scope>
    <source>
        <strain evidence="2">RA 99-880 / ATCC MYA-4621 / FGSC 9543 / NRRL 43880</strain>
    </source>
</reference>
<protein>
    <submittedName>
        <fullName evidence="1">Uncharacterized protein</fullName>
    </submittedName>
</protein>
<dbReference type="InParanoid" id="I1CID7"/>
<dbReference type="Proteomes" id="UP000009138">
    <property type="component" value="Unassembled WGS sequence"/>
</dbReference>
<dbReference type="AlphaFoldDB" id="I1CID7"/>
<organism evidence="1 2">
    <name type="scientific">Rhizopus delemar (strain RA 99-880 / ATCC MYA-4621 / FGSC 9543 / NRRL 43880)</name>
    <name type="common">Mucormycosis agent</name>
    <name type="synonym">Rhizopus arrhizus var. delemar</name>
    <dbReference type="NCBI Taxonomy" id="246409"/>
    <lineage>
        <taxon>Eukaryota</taxon>
        <taxon>Fungi</taxon>
        <taxon>Fungi incertae sedis</taxon>
        <taxon>Mucoromycota</taxon>
        <taxon>Mucoromycotina</taxon>
        <taxon>Mucoromycetes</taxon>
        <taxon>Mucorales</taxon>
        <taxon>Mucorineae</taxon>
        <taxon>Rhizopodaceae</taxon>
        <taxon>Rhizopus</taxon>
    </lineage>
</organism>
<dbReference type="RefSeq" id="XP_067523613.1">
    <property type="nucleotide sequence ID" value="XM_067667512.1"/>
</dbReference>
<dbReference type="EMBL" id="CH476742">
    <property type="protein sequence ID" value="EIE88217.1"/>
    <property type="molecule type" value="Genomic_DNA"/>
</dbReference>
<keyword evidence="2" id="KW-1185">Reference proteome</keyword>
<evidence type="ECO:0000313" key="1">
    <source>
        <dbReference type="EMBL" id="EIE88217.1"/>
    </source>
</evidence>
<gene>
    <name evidence="1" type="ORF">RO3G_12928</name>
</gene>
<proteinExistence type="predicted"/>
<dbReference type="GeneID" id="93619893"/>
<name>I1CID7_RHIO9</name>